<dbReference type="Pfam" id="PF13472">
    <property type="entry name" value="Lipase_GDSL_2"/>
    <property type="match status" value="1"/>
</dbReference>
<dbReference type="PANTHER" id="PTHR33546">
    <property type="entry name" value="LARGE, MULTIFUNCTIONAL SECRETED PROTEIN-RELATED"/>
    <property type="match status" value="1"/>
</dbReference>
<dbReference type="Gene3D" id="2.120.10.30">
    <property type="entry name" value="TolB, C-terminal domain"/>
    <property type="match status" value="1"/>
</dbReference>
<dbReference type="RefSeq" id="WP_105339342.1">
    <property type="nucleotide sequence ID" value="NZ_PUHZ01000026.1"/>
</dbReference>
<evidence type="ECO:0000259" key="2">
    <source>
        <dbReference type="Pfam" id="PF13472"/>
    </source>
</evidence>
<dbReference type="InterPro" id="IPR011042">
    <property type="entry name" value="6-blade_b-propeller_TolB-like"/>
</dbReference>
<dbReference type="CDD" id="cd01834">
    <property type="entry name" value="SGNH_hydrolase_like_2"/>
    <property type="match status" value="1"/>
</dbReference>
<dbReference type="SUPFAM" id="SSF48371">
    <property type="entry name" value="ARM repeat"/>
    <property type="match status" value="1"/>
</dbReference>
<sequence>MKIASKLFALTLLAAVLAMAGVVRAEAKLELKKGDKIVYIGNTLAERMQYYPRFETLLQARFPELELQVRNLGWSADEINLRPRSQDFKDHGNNLEDHKPDVIFAFFGFNESFAGPGGLEKFEKEFAEFVKESATTKYNGESAPQVVIVSPIPNEDLHSRTLPNGEANNKNIELYSAAMKKIADANGVVFVDVFTPMKEKMAGESDLTINTIHLNDDGYKAFAEVLDAGLFGAAPEYKCDLDKLHAEVFEKDLQFYYDHRAVNGFYIYGGRKNPFGVVNFPAEFAKLRKMIEVRDKRIWDVAQGKEVPAKIDDSGTGEFANIESNVDRPISFDSPEEALKSFKLPEGYEINLFASEQDFPELRNPVQFAFDAKGRLWVATMESYPMYLPGTPVDDKILIFEDTDGDGKADKKTVFADGLHLPTGLELGDGGAYVAAQPNLIFLKDTDGDDKADEKTYVLHGFDSADSHHSISAFTWGPGGALYFQEGTFHHTQVETPYGPERVKNAAVFRFEPLTDKFDVFVSYPFANPWGHTFDDWGQNFVADASGGANYFGTAFSGDVNYPNKHPAMKQFLKKQWRPTSGCEFVSSRNFPESAQGNYLLNNCIGFQGVLQYKMKDDGSGFAADPVEPLLQSSDLNFRPVDLQFGPDGALYIVDWYNPLIGHMQHSVRDPKRDNTHGRIWRITYTGNDLVKPAAIAGEPIPKLLDLLKSYEYRTRYRVRRELRERDAQQVDAELGKWIAGLDANDKLYEHNLLEALWVKQNLDIIDQDLLRKLLRADDPRARAAATRVLCYWRDQVEEPLALLQGQVNDEHPRVRLEAVRALSFFDTQEALDIALESLAYDQDYYLEYTLGETIKTLEGRVGAKN</sequence>
<organism evidence="4 5">
    <name type="scientific">Blastopirellula marina</name>
    <dbReference type="NCBI Taxonomy" id="124"/>
    <lineage>
        <taxon>Bacteria</taxon>
        <taxon>Pseudomonadati</taxon>
        <taxon>Planctomycetota</taxon>
        <taxon>Planctomycetia</taxon>
        <taxon>Pirellulales</taxon>
        <taxon>Pirellulaceae</taxon>
        <taxon>Blastopirellula</taxon>
    </lineage>
</organism>
<comment type="caution">
    <text evidence="4">The sequence shown here is derived from an EMBL/GenBank/DDBJ whole genome shotgun (WGS) entry which is preliminary data.</text>
</comment>
<accession>A0A2S8GAN4</accession>
<feature type="chain" id="PRO_5015689940" evidence="1">
    <location>
        <begin position="21"/>
        <end position="866"/>
    </location>
</feature>
<dbReference type="InterPro" id="IPR013830">
    <property type="entry name" value="SGNH_hydro"/>
</dbReference>
<dbReference type="InterPro" id="IPR016024">
    <property type="entry name" value="ARM-type_fold"/>
</dbReference>
<dbReference type="Pfam" id="PF13646">
    <property type="entry name" value="HEAT_2"/>
    <property type="match status" value="1"/>
</dbReference>
<dbReference type="InterPro" id="IPR013428">
    <property type="entry name" value="Membrane-bound_put_N"/>
</dbReference>
<evidence type="ECO:0000313" key="5">
    <source>
        <dbReference type="Proteomes" id="UP000237819"/>
    </source>
</evidence>
<dbReference type="InterPro" id="IPR011989">
    <property type="entry name" value="ARM-like"/>
</dbReference>
<dbReference type="PANTHER" id="PTHR33546:SF1">
    <property type="entry name" value="LARGE, MULTIFUNCTIONAL SECRETED PROTEIN"/>
    <property type="match status" value="1"/>
</dbReference>
<dbReference type="InterPro" id="IPR055557">
    <property type="entry name" value="DUF7133"/>
</dbReference>
<reference evidence="4 5" key="1">
    <citation type="submission" date="2018-02" db="EMBL/GenBank/DDBJ databases">
        <title>Comparative genomes isolates from brazilian mangrove.</title>
        <authorList>
            <person name="Araujo J.E."/>
            <person name="Taketani R.G."/>
            <person name="Silva M.C.P."/>
            <person name="Loureco M.V."/>
            <person name="Andreote F.D."/>
        </authorList>
    </citation>
    <scope>NUCLEOTIDE SEQUENCE [LARGE SCALE GENOMIC DNA]</scope>
    <source>
        <strain evidence="4 5">Nap-Phe MGV</strain>
    </source>
</reference>
<feature type="signal peptide" evidence="1">
    <location>
        <begin position="1"/>
        <end position="20"/>
    </location>
</feature>
<dbReference type="SUPFAM" id="SSF52266">
    <property type="entry name" value="SGNH hydrolase"/>
    <property type="match status" value="1"/>
</dbReference>
<dbReference type="Gene3D" id="3.40.50.1110">
    <property type="entry name" value="SGNH hydrolase"/>
    <property type="match status" value="1"/>
</dbReference>
<evidence type="ECO:0000313" key="4">
    <source>
        <dbReference type="EMBL" id="PQO41518.1"/>
    </source>
</evidence>
<dbReference type="GO" id="GO:0016788">
    <property type="term" value="F:hydrolase activity, acting on ester bonds"/>
    <property type="evidence" value="ECO:0007669"/>
    <property type="project" value="UniProtKB-ARBA"/>
</dbReference>
<dbReference type="InterPro" id="IPR011041">
    <property type="entry name" value="Quinoprot_gluc/sorb_DH_b-prop"/>
</dbReference>
<feature type="domain" description="DUF7133" evidence="3">
    <location>
        <begin position="334"/>
        <end position="685"/>
    </location>
</feature>
<proteinExistence type="predicted"/>
<evidence type="ECO:0000256" key="1">
    <source>
        <dbReference type="SAM" id="SignalP"/>
    </source>
</evidence>
<dbReference type="AlphaFoldDB" id="A0A2S8GAN4"/>
<protein>
    <submittedName>
        <fullName evidence="4">Azurin</fullName>
    </submittedName>
</protein>
<dbReference type="Gene3D" id="1.25.10.10">
    <property type="entry name" value="Leucine-rich Repeat Variant"/>
    <property type="match status" value="1"/>
</dbReference>
<dbReference type="Pfam" id="PF23500">
    <property type="entry name" value="DUF7133"/>
    <property type="match status" value="1"/>
</dbReference>
<feature type="domain" description="SGNH hydrolase-type esterase" evidence="2">
    <location>
        <begin position="49"/>
        <end position="221"/>
    </location>
</feature>
<evidence type="ECO:0000259" key="3">
    <source>
        <dbReference type="Pfam" id="PF23500"/>
    </source>
</evidence>
<name>A0A2S8GAN4_9BACT</name>
<dbReference type="NCBIfam" id="TIGR02604">
    <property type="entry name" value="Piru_Ver_Nterm"/>
    <property type="match status" value="1"/>
</dbReference>
<keyword evidence="1" id="KW-0732">Signal</keyword>
<gene>
    <name evidence="4" type="ORF">C5Y93_30890</name>
</gene>
<dbReference type="EMBL" id="PUHZ01000026">
    <property type="protein sequence ID" value="PQO41518.1"/>
    <property type="molecule type" value="Genomic_DNA"/>
</dbReference>
<dbReference type="InterPro" id="IPR036514">
    <property type="entry name" value="SGNH_hydro_sf"/>
</dbReference>
<dbReference type="Proteomes" id="UP000237819">
    <property type="component" value="Unassembled WGS sequence"/>
</dbReference>
<dbReference type="SUPFAM" id="SSF50952">
    <property type="entry name" value="Soluble quinoprotein glucose dehydrogenase"/>
    <property type="match status" value="1"/>
</dbReference>
<dbReference type="OrthoDB" id="228131at2"/>